<dbReference type="AlphaFoldDB" id="A0A9Q3CFP5"/>
<evidence type="ECO:0000313" key="3">
    <source>
        <dbReference type="Proteomes" id="UP000765509"/>
    </source>
</evidence>
<comment type="caution">
    <text evidence="2">The sequence shown here is derived from an EMBL/GenBank/DDBJ whole genome shotgun (WGS) entry which is preliminary data.</text>
</comment>
<feature type="region of interest" description="Disordered" evidence="1">
    <location>
        <begin position="1"/>
        <end position="70"/>
    </location>
</feature>
<dbReference type="EMBL" id="AVOT02007027">
    <property type="protein sequence ID" value="MBW0482988.1"/>
    <property type="molecule type" value="Genomic_DNA"/>
</dbReference>
<gene>
    <name evidence="2" type="ORF">O181_022703</name>
</gene>
<dbReference type="Proteomes" id="UP000765509">
    <property type="component" value="Unassembled WGS sequence"/>
</dbReference>
<evidence type="ECO:0000313" key="2">
    <source>
        <dbReference type="EMBL" id="MBW0482988.1"/>
    </source>
</evidence>
<name>A0A9Q3CFP5_9BASI</name>
<evidence type="ECO:0000256" key="1">
    <source>
        <dbReference type="SAM" id="MobiDB-lite"/>
    </source>
</evidence>
<organism evidence="2 3">
    <name type="scientific">Austropuccinia psidii MF-1</name>
    <dbReference type="NCBI Taxonomy" id="1389203"/>
    <lineage>
        <taxon>Eukaryota</taxon>
        <taxon>Fungi</taxon>
        <taxon>Dikarya</taxon>
        <taxon>Basidiomycota</taxon>
        <taxon>Pucciniomycotina</taxon>
        <taxon>Pucciniomycetes</taxon>
        <taxon>Pucciniales</taxon>
        <taxon>Sphaerophragmiaceae</taxon>
        <taxon>Austropuccinia</taxon>
    </lineage>
</organism>
<protein>
    <submittedName>
        <fullName evidence="2">Uncharacterized protein</fullName>
    </submittedName>
</protein>
<feature type="compositionally biased region" description="Basic and acidic residues" evidence="1">
    <location>
        <begin position="1"/>
        <end position="21"/>
    </location>
</feature>
<sequence length="212" mass="24039">MEAIDGKEENYALNRRMDEKQPSTTQESAKNSPNSQKQKLQCEKAATSSEKGQRKGTSQKTLQPGLLNPKDSAGFHVKCISDGPNNDGITEKGASQNKISEMISEIFYCIPELYEAMNDIKTHISDTNSSMCNNLETNNLIMSQIYERLRCFEKVLRTIKASDNDNSFVNKINEQSANIKELTDKYSKFNIDDIFETRIKHAISIIKEENEK</sequence>
<proteinExistence type="predicted"/>
<reference evidence="2" key="1">
    <citation type="submission" date="2021-03" db="EMBL/GenBank/DDBJ databases">
        <title>Draft genome sequence of rust myrtle Austropuccinia psidii MF-1, a brazilian biotype.</title>
        <authorList>
            <person name="Quecine M.C."/>
            <person name="Pachon D.M.R."/>
            <person name="Bonatelli M.L."/>
            <person name="Correr F.H."/>
            <person name="Franceschini L.M."/>
            <person name="Leite T.F."/>
            <person name="Margarido G.R.A."/>
            <person name="Almeida C.A."/>
            <person name="Ferrarezi J.A."/>
            <person name="Labate C.A."/>
        </authorList>
    </citation>
    <scope>NUCLEOTIDE SEQUENCE</scope>
    <source>
        <strain evidence="2">MF-1</strain>
    </source>
</reference>
<accession>A0A9Q3CFP5</accession>
<feature type="compositionally biased region" description="Polar residues" evidence="1">
    <location>
        <begin position="46"/>
        <end position="62"/>
    </location>
</feature>
<keyword evidence="3" id="KW-1185">Reference proteome</keyword>
<feature type="compositionally biased region" description="Polar residues" evidence="1">
    <location>
        <begin position="22"/>
        <end position="39"/>
    </location>
</feature>